<organism evidence="2 3">
    <name type="scientific">Brassica cretica</name>
    <name type="common">Mustard</name>
    <dbReference type="NCBI Taxonomy" id="69181"/>
    <lineage>
        <taxon>Eukaryota</taxon>
        <taxon>Viridiplantae</taxon>
        <taxon>Streptophyta</taxon>
        <taxon>Embryophyta</taxon>
        <taxon>Tracheophyta</taxon>
        <taxon>Spermatophyta</taxon>
        <taxon>Magnoliopsida</taxon>
        <taxon>eudicotyledons</taxon>
        <taxon>Gunneridae</taxon>
        <taxon>Pentapetalae</taxon>
        <taxon>rosids</taxon>
        <taxon>malvids</taxon>
        <taxon>Brassicales</taxon>
        <taxon>Brassicaceae</taxon>
        <taxon>Brassiceae</taxon>
        <taxon>Brassica</taxon>
    </lineage>
</organism>
<accession>A0A8S9GEE1</accession>
<dbReference type="EMBL" id="QGKW02002005">
    <property type="protein sequence ID" value="KAF2544525.1"/>
    <property type="molecule type" value="Genomic_DNA"/>
</dbReference>
<dbReference type="PANTHER" id="PTHR10668:SF103">
    <property type="entry name" value="PYRIDINE NUCLEOTIDE-DISULFIDE OXIDOREDUCTASE DOMAIN-CONTAINING PROTEIN 2"/>
    <property type="match status" value="1"/>
</dbReference>
<evidence type="ECO:0008006" key="4">
    <source>
        <dbReference type="Google" id="ProtNLM"/>
    </source>
</evidence>
<name>A0A8S9GEE1_BRACR</name>
<reference evidence="2" key="1">
    <citation type="submission" date="2019-12" db="EMBL/GenBank/DDBJ databases">
        <title>Genome sequencing and annotation of Brassica cretica.</title>
        <authorList>
            <person name="Studholme D.J."/>
            <person name="Sarris P.F."/>
        </authorList>
    </citation>
    <scope>NUCLEOTIDE SEQUENCE</scope>
    <source>
        <strain evidence="2">PFS-001/15</strain>
        <tissue evidence="2">Leaf</tissue>
    </source>
</reference>
<evidence type="ECO:0000313" key="2">
    <source>
        <dbReference type="EMBL" id="KAF2544525.1"/>
    </source>
</evidence>
<dbReference type="PANTHER" id="PTHR10668">
    <property type="entry name" value="PHYTOENE DEHYDROGENASE"/>
    <property type="match status" value="1"/>
</dbReference>
<dbReference type="Pfam" id="PF10294">
    <property type="entry name" value="Methyltransf_16"/>
    <property type="match status" value="1"/>
</dbReference>
<dbReference type="Proteomes" id="UP000712281">
    <property type="component" value="Unassembled WGS sequence"/>
</dbReference>
<sequence>MENLSPLRDDDEENEVDEAKMLLIGENGTKGDSFSPRSDGAPELQHYTIRSIKSTVVIRQLTSQGLSFQLWPAASTFVALLDNYRLDPANSPLAATLSSLKPAGSTTTPMNILELGSGTGVVGIAAAITLSASVTVTDLPHVLDNLSFNAEANAQTVARFEGQVHAAPLRWGEADDVELLGPNVDLVVASDVVYHDHLYEPLLKTLRLMVAAKGSEGKRLIFLMAHLRRWKKESVFFKKARKVFDVDVIHSDEPRNGARSGVLVYRFVAKQPNQNASNGCPAYNEAFAQRCFKLIDEYAPGFSSSVISYDMLTPPDLEREIGLTGGNIFHGAMGLESLFLMRPVKGWSNYKSPLKGLYLCGSGAHPGGGVMGAPGRNAALVVLQDLK</sequence>
<evidence type="ECO:0000256" key="1">
    <source>
        <dbReference type="ARBA" id="ARBA00006046"/>
    </source>
</evidence>
<comment type="caution">
    <text evidence="2">The sequence shown here is derived from an EMBL/GenBank/DDBJ whole genome shotgun (WGS) entry which is preliminary data.</text>
</comment>
<protein>
    <recommendedName>
        <fullName evidence="4">FAD dependent oxidoreductase domain-containing protein</fullName>
    </recommendedName>
</protein>
<dbReference type="SUPFAM" id="SSF53335">
    <property type="entry name" value="S-adenosyl-L-methionine-dependent methyltransferases"/>
    <property type="match status" value="1"/>
</dbReference>
<dbReference type="AlphaFoldDB" id="A0A8S9GEE1"/>
<dbReference type="Gene3D" id="3.40.50.150">
    <property type="entry name" value="Vaccinia Virus protein VP39"/>
    <property type="match status" value="1"/>
</dbReference>
<comment type="similarity">
    <text evidence="1">Belongs to the carotenoid/retinoid oxidoreductase family.</text>
</comment>
<dbReference type="InterPro" id="IPR019410">
    <property type="entry name" value="Methyltransf_16"/>
</dbReference>
<evidence type="ECO:0000313" key="3">
    <source>
        <dbReference type="Proteomes" id="UP000712281"/>
    </source>
</evidence>
<dbReference type="InterPro" id="IPR029063">
    <property type="entry name" value="SAM-dependent_MTases_sf"/>
</dbReference>
<gene>
    <name evidence="2" type="ORF">F2Q68_00030584</name>
</gene>
<proteinExistence type="inferred from homology"/>
<dbReference type="CDD" id="cd02440">
    <property type="entry name" value="AdoMet_MTases"/>
    <property type="match status" value="1"/>
</dbReference>